<dbReference type="AlphaFoldDB" id="A0A060A116"/>
<reference evidence="2 3" key="1">
    <citation type="journal article" date="2009" name="J. Bacteriol.">
        <title>Draft genome sequence of the extremely acidophilic bacterium Acidithiobacillus caldus ATCC 51756 reveals metabolic versatility in the genus Acidithiobacillus.</title>
        <authorList>
            <person name="Valdes J."/>
            <person name="Quatrini R."/>
            <person name="Hallberg K."/>
            <person name="Dopson M."/>
            <person name="Valenzuela P.D."/>
            <person name="Holmes D.S."/>
        </authorList>
    </citation>
    <scope>NUCLEOTIDE SEQUENCE [LARGE SCALE GENOMIC DNA]</scope>
    <source>
        <strain evidence="3">ATCC 51756 / DSM 8584 / KU</strain>
    </source>
</reference>
<dbReference type="KEGG" id="acz:Acaty_c1964"/>
<dbReference type="HOGENOM" id="CLU_491468_0_0_6"/>
<feature type="region of interest" description="Disordered" evidence="1">
    <location>
        <begin position="153"/>
        <end position="174"/>
    </location>
</feature>
<dbReference type="eggNOG" id="COG2801">
    <property type="taxonomic scope" value="Bacteria"/>
</dbReference>
<dbReference type="SUPFAM" id="SSF46689">
    <property type="entry name" value="Homeodomain-like"/>
    <property type="match status" value="1"/>
</dbReference>
<name>A0A060A116_ACICK</name>
<evidence type="ECO:0000256" key="1">
    <source>
        <dbReference type="SAM" id="MobiDB-lite"/>
    </source>
</evidence>
<proteinExistence type="predicted"/>
<dbReference type="InterPro" id="IPR009057">
    <property type="entry name" value="Homeodomain-like_sf"/>
</dbReference>
<protein>
    <submittedName>
        <fullName evidence="2">Mobile element protein</fullName>
    </submittedName>
</protein>
<evidence type="ECO:0000313" key="3">
    <source>
        <dbReference type="Proteomes" id="UP000005522"/>
    </source>
</evidence>
<evidence type="ECO:0000313" key="2">
    <source>
        <dbReference type="EMBL" id="AIA55822.1"/>
    </source>
</evidence>
<dbReference type="Proteomes" id="UP000005522">
    <property type="component" value="Chromosome"/>
</dbReference>
<accession>A0A060A116</accession>
<dbReference type="Pfam" id="PF13565">
    <property type="entry name" value="HTH_32"/>
    <property type="match status" value="1"/>
</dbReference>
<feature type="compositionally biased region" description="Basic residues" evidence="1">
    <location>
        <begin position="158"/>
        <end position="172"/>
    </location>
</feature>
<feature type="region of interest" description="Disordered" evidence="1">
    <location>
        <begin position="73"/>
        <end position="93"/>
    </location>
</feature>
<sequence length="554" mass="61536">MQVQHVGYRIRGFYRVAGLGHRWEMTPKDAQERLRIVQFWDKHGLVAACDAFGVSRRTLYRWRAALKAEGGNPAALASQSSAPKRRRRPKTDPRLVAEIRRLRTLHPNLGKDKLHVLLRPWCAEKGIALPSVSTLGRIIARAPDKMRHSPARLDARGRAKPVRRSRKPRKPKGVATTALQCLAVDTIERVRDGLKRYLVTFIDPASAFALAVALPSKATRHTQAALAAVPNPHGTADRPLVYLPQDPKNECPCRTLQSHHPGILRRLPRRPALHRPRPLQPKTRRVARLLQRRTTTPSTRPTTTAILPPATSAPVPKVVDAYKALTKIASRHSLSNGDEVRLEPPSWLMTSTESAKAEGRGFKCDARGCCGQGDVHAGDFRRCNIFLPPASTAFSKPSCTLRFPAFGSVPRAREQPRIVSRWHGDFRCTIPGEQDSVLFPVLRTLAPQRCCAAAAAEPQPPPLRNGAKHSCPRSGRLVVAPRLRVFFCRDTRRMIHVRDLRAHSGLRRARCLGALWPIDSGTDGTGPRLSLGNLEYQRARLFPDGISVLRNPGA</sequence>
<organism evidence="2 3">
    <name type="scientific">Acidithiobacillus caldus (strain ATCC 51756 / DSM 8584 / KU)</name>
    <dbReference type="NCBI Taxonomy" id="637389"/>
    <lineage>
        <taxon>Bacteria</taxon>
        <taxon>Pseudomonadati</taxon>
        <taxon>Pseudomonadota</taxon>
        <taxon>Acidithiobacillia</taxon>
        <taxon>Acidithiobacillales</taxon>
        <taxon>Acidithiobacillaceae</taxon>
        <taxon>Acidithiobacillus</taxon>
    </lineage>
</organism>
<dbReference type="EMBL" id="CP005986">
    <property type="protein sequence ID" value="AIA55822.1"/>
    <property type="molecule type" value="Genomic_DNA"/>
</dbReference>
<gene>
    <name evidence="2" type="ORF">Acaty_c1964</name>
</gene>